<dbReference type="InterPro" id="IPR013324">
    <property type="entry name" value="RNA_pol_sigma_r3/r4-like"/>
</dbReference>
<dbReference type="GO" id="GO:0006352">
    <property type="term" value="P:DNA-templated transcription initiation"/>
    <property type="evidence" value="ECO:0007669"/>
    <property type="project" value="InterPro"/>
</dbReference>
<dbReference type="InterPro" id="IPR013249">
    <property type="entry name" value="RNA_pol_sigma70_r4_t2"/>
</dbReference>
<evidence type="ECO:0000256" key="1">
    <source>
        <dbReference type="ARBA" id="ARBA00010641"/>
    </source>
</evidence>
<dbReference type="KEGG" id="geh:HYN69_08770"/>
<reference evidence="7 8" key="1">
    <citation type="submission" date="2018-04" db="EMBL/GenBank/DDBJ databases">
        <title>Genome sequencing of Gemmobacter.</title>
        <authorList>
            <person name="Yi H."/>
            <person name="Baek M.-G."/>
        </authorList>
    </citation>
    <scope>NUCLEOTIDE SEQUENCE [LARGE SCALE GENOMIC DNA]</scope>
    <source>
        <strain evidence="7 8">HYN0069</strain>
    </source>
</reference>
<dbReference type="InterPro" id="IPR014284">
    <property type="entry name" value="RNA_pol_sigma-70_dom"/>
</dbReference>
<dbReference type="GO" id="GO:0016987">
    <property type="term" value="F:sigma factor activity"/>
    <property type="evidence" value="ECO:0007669"/>
    <property type="project" value="UniProtKB-KW"/>
</dbReference>
<dbReference type="SUPFAM" id="SSF88946">
    <property type="entry name" value="Sigma2 domain of RNA polymerase sigma factors"/>
    <property type="match status" value="1"/>
</dbReference>
<dbReference type="InterPro" id="IPR007627">
    <property type="entry name" value="RNA_pol_sigma70_r2"/>
</dbReference>
<evidence type="ECO:0000259" key="6">
    <source>
        <dbReference type="Pfam" id="PF08281"/>
    </source>
</evidence>
<feature type="domain" description="RNA polymerase sigma factor 70 region 4 type 2" evidence="6">
    <location>
        <begin position="123"/>
        <end position="175"/>
    </location>
</feature>
<dbReference type="Proteomes" id="UP000244496">
    <property type="component" value="Chromosome"/>
</dbReference>
<accession>A0A2S0ULA5</accession>
<dbReference type="PANTHER" id="PTHR43133">
    <property type="entry name" value="RNA POLYMERASE ECF-TYPE SIGMA FACTO"/>
    <property type="match status" value="1"/>
</dbReference>
<dbReference type="Pfam" id="PF04542">
    <property type="entry name" value="Sigma70_r2"/>
    <property type="match status" value="1"/>
</dbReference>
<dbReference type="Gene3D" id="1.10.1740.10">
    <property type="match status" value="1"/>
</dbReference>
<keyword evidence="3" id="KW-0731">Sigma factor</keyword>
<evidence type="ECO:0000256" key="3">
    <source>
        <dbReference type="ARBA" id="ARBA00023082"/>
    </source>
</evidence>
<comment type="similarity">
    <text evidence="1">Belongs to the sigma-70 factor family. ECF subfamily.</text>
</comment>
<dbReference type="PANTHER" id="PTHR43133:SF62">
    <property type="entry name" value="RNA POLYMERASE SIGMA FACTOR SIGZ"/>
    <property type="match status" value="1"/>
</dbReference>
<dbReference type="RefSeq" id="WP_108435407.1">
    <property type="nucleotide sequence ID" value="NZ_CP028918.1"/>
</dbReference>
<evidence type="ECO:0000256" key="2">
    <source>
        <dbReference type="ARBA" id="ARBA00023015"/>
    </source>
</evidence>
<name>A0A2S0ULA5_9RHOB</name>
<proteinExistence type="inferred from homology"/>
<evidence type="ECO:0000256" key="4">
    <source>
        <dbReference type="ARBA" id="ARBA00023163"/>
    </source>
</evidence>
<dbReference type="NCBIfam" id="TIGR02937">
    <property type="entry name" value="sigma70-ECF"/>
    <property type="match status" value="1"/>
</dbReference>
<dbReference type="InterPro" id="IPR013325">
    <property type="entry name" value="RNA_pol_sigma_r2"/>
</dbReference>
<feature type="domain" description="RNA polymerase sigma-70 region 2" evidence="5">
    <location>
        <begin position="24"/>
        <end position="91"/>
    </location>
</feature>
<dbReference type="EMBL" id="CP028918">
    <property type="protein sequence ID" value="AWB48588.1"/>
    <property type="molecule type" value="Genomic_DNA"/>
</dbReference>
<dbReference type="InterPro" id="IPR039425">
    <property type="entry name" value="RNA_pol_sigma-70-like"/>
</dbReference>
<evidence type="ECO:0000313" key="8">
    <source>
        <dbReference type="Proteomes" id="UP000244496"/>
    </source>
</evidence>
<gene>
    <name evidence="7" type="ORF">HYN69_08770</name>
</gene>
<dbReference type="GO" id="GO:0003677">
    <property type="term" value="F:DNA binding"/>
    <property type="evidence" value="ECO:0007669"/>
    <property type="project" value="InterPro"/>
</dbReference>
<organism evidence="7 8">
    <name type="scientific">Paragemmobacter aquarius</name>
    <dbReference type="NCBI Taxonomy" id="2169400"/>
    <lineage>
        <taxon>Bacteria</taxon>
        <taxon>Pseudomonadati</taxon>
        <taxon>Pseudomonadota</taxon>
        <taxon>Alphaproteobacteria</taxon>
        <taxon>Rhodobacterales</taxon>
        <taxon>Paracoccaceae</taxon>
        <taxon>Paragemmobacter</taxon>
    </lineage>
</organism>
<keyword evidence="2" id="KW-0805">Transcription regulation</keyword>
<keyword evidence="8" id="KW-1185">Reference proteome</keyword>
<evidence type="ECO:0000313" key="7">
    <source>
        <dbReference type="EMBL" id="AWB48588.1"/>
    </source>
</evidence>
<evidence type="ECO:0000259" key="5">
    <source>
        <dbReference type="Pfam" id="PF04542"/>
    </source>
</evidence>
<dbReference type="OrthoDB" id="9803470at2"/>
<keyword evidence="4" id="KW-0804">Transcription</keyword>
<dbReference type="AlphaFoldDB" id="A0A2S0ULA5"/>
<dbReference type="InterPro" id="IPR036388">
    <property type="entry name" value="WH-like_DNA-bd_sf"/>
</dbReference>
<dbReference type="Pfam" id="PF08281">
    <property type="entry name" value="Sigma70_r4_2"/>
    <property type="match status" value="1"/>
</dbReference>
<dbReference type="SUPFAM" id="SSF88659">
    <property type="entry name" value="Sigma3 and sigma4 domains of RNA polymerase sigma factors"/>
    <property type="match status" value="1"/>
</dbReference>
<dbReference type="Gene3D" id="1.10.10.10">
    <property type="entry name" value="Winged helix-like DNA-binding domain superfamily/Winged helix DNA-binding domain"/>
    <property type="match status" value="1"/>
</dbReference>
<sequence length="181" mass="20001">MTEDPIADLIAKVAAQDRAAFRDLYSAASSKLLGVLLRILGTRTEAEDALQEVFTRVWLRAARFDATKGRGMTWLIAIARNHAIDRLRTKSPAQAGAEGDELDAVPDSRANAEGTLIAKGEARRIADCFATLEPEKAQAVRGAYLDGLSYIDLADHYAVPLNTMRTWLRRSLLKLRECMDQ</sequence>
<protein>
    <submittedName>
        <fullName evidence="7">RNA polymerase subunit sigma</fullName>
    </submittedName>
</protein>